<evidence type="ECO:0000256" key="2">
    <source>
        <dbReference type="SAM" id="Phobius"/>
    </source>
</evidence>
<feature type="transmembrane region" description="Helical" evidence="2">
    <location>
        <begin position="49"/>
        <end position="72"/>
    </location>
</feature>
<gene>
    <name evidence="3" type="ORF">GOALK_038_00970</name>
</gene>
<dbReference type="AlphaFoldDB" id="F9VT06"/>
<reference evidence="3 4" key="1">
    <citation type="submission" date="2011-05" db="EMBL/GenBank/DDBJ databases">
        <title>Whole genome shotgun sequence of Gordonia alkanivorans NBRC 16433.</title>
        <authorList>
            <person name="Hosoyama A."/>
            <person name="Nakamura S."/>
            <person name="Takarada H."/>
            <person name="Tsuchikane K."/>
            <person name="Yamazaki S."/>
            <person name="Fujita N."/>
        </authorList>
    </citation>
    <scope>NUCLEOTIDE SEQUENCE [LARGE SCALE GENOMIC DNA]</scope>
    <source>
        <strain evidence="3 4">NBRC 16433</strain>
    </source>
</reference>
<organism evidence="3 4">
    <name type="scientific">Gordonia alkanivorans NBRC 16433</name>
    <dbReference type="NCBI Taxonomy" id="1027371"/>
    <lineage>
        <taxon>Bacteria</taxon>
        <taxon>Bacillati</taxon>
        <taxon>Actinomycetota</taxon>
        <taxon>Actinomycetes</taxon>
        <taxon>Mycobacteriales</taxon>
        <taxon>Gordoniaceae</taxon>
        <taxon>Gordonia</taxon>
    </lineage>
</organism>
<proteinExistence type="predicted"/>
<dbReference type="EMBL" id="BACI01000038">
    <property type="protein sequence ID" value="GAA11745.1"/>
    <property type="molecule type" value="Genomic_DNA"/>
</dbReference>
<evidence type="ECO:0000256" key="1">
    <source>
        <dbReference type="SAM" id="MobiDB-lite"/>
    </source>
</evidence>
<protein>
    <submittedName>
        <fullName evidence="3">Uncharacterized protein</fullName>
    </submittedName>
</protein>
<keyword evidence="2" id="KW-0472">Membrane</keyword>
<accession>F9VT06</accession>
<sequence>MTRSPLSQISRSSRSDSMYSSPVIGLEAKFSVRFASLSAATFTFERSTIVASVVSVSGAMSVAVMVILTSVVRQ</sequence>
<dbReference type="Proteomes" id="UP000003558">
    <property type="component" value="Unassembled WGS sequence"/>
</dbReference>
<evidence type="ECO:0000313" key="3">
    <source>
        <dbReference type="EMBL" id="GAA11745.1"/>
    </source>
</evidence>
<comment type="caution">
    <text evidence="3">The sequence shown here is derived from an EMBL/GenBank/DDBJ whole genome shotgun (WGS) entry which is preliminary data.</text>
</comment>
<evidence type="ECO:0000313" key="4">
    <source>
        <dbReference type="Proteomes" id="UP000003558"/>
    </source>
</evidence>
<keyword evidence="2" id="KW-1133">Transmembrane helix</keyword>
<name>F9VT06_9ACTN</name>
<keyword evidence="2" id="KW-0812">Transmembrane</keyword>
<feature type="region of interest" description="Disordered" evidence="1">
    <location>
        <begin position="1"/>
        <end position="20"/>
    </location>
</feature>